<dbReference type="EMBL" id="CP054929">
    <property type="protein sequence ID" value="QKW51260.1"/>
    <property type="molecule type" value="Genomic_DNA"/>
</dbReference>
<dbReference type="GO" id="GO:0000785">
    <property type="term" value="C:chromatin"/>
    <property type="evidence" value="ECO:0007669"/>
    <property type="project" value="TreeGrafter"/>
</dbReference>
<evidence type="ECO:0000259" key="5">
    <source>
        <dbReference type="Pfam" id="PF21761"/>
    </source>
</evidence>
<keyword evidence="7" id="KW-1185">Reference proteome</keyword>
<dbReference type="PANTHER" id="PTHR43580:SF2">
    <property type="entry name" value="CYTOKINE-LIKE NUCLEAR FACTOR N-PAC"/>
    <property type="match status" value="1"/>
</dbReference>
<dbReference type="GO" id="GO:0003677">
    <property type="term" value="F:DNA binding"/>
    <property type="evidence" value="ECO:0007669"/>
    <property type="project" value="TreeGrafter"/>
</dbReference>
<dbReference type="InterPro" id="IPR048666">
    <property type="entry name" value="RedAm-like_C"/>
</dbReference>
<dbReference type="PIRSF" id="PIRSF000103">
    <property type="entry name" value="HIBADH"/>
    <property type="match status" value="1"/>
</dbReference>
<dbReference type="Proteomes" id="UP000509303">
    <property type="component" value="Chromosome"/>
</dbReference>
<evidence type="ECO:0000256" key="1">
    <source>
        <dbReference type="ARBA" id="ARBA00009080"/>
    </source>
</evidence>
<dbReference type="GO" id="GO:0031491">
    <property type="term" value="F:nucleosome binding"/>
    <property type="evidence" value="ECO:0007669"/>
    <property type="project" value="TreeGrafter"/>
</dbReference>
<dbReference type="RefSeq" id="WP_176162982.1">
    <property type="nucleotide sequence ID" value="NZ_CP054929.1"/>
</dbReference>
<dbReference type="GO" id="GO:0050661">
    <property type="term" value="F:NADP binding"/>
    <property type="evidence" value="ECO:0007669"/>
    <property type="project" value="InterPro"/>
</dbReference>
<sequence length="295" mass="30998">MNANSPTPAPVTLLGLGAMGRALAAAFVAGGHPTTVWNRTPGRADDLVASGAVEAPELSAAIEASPLVVVCLFDKDSVREALAPAVSSLAGRTVAMLTTFTPTDAREISTWLAEHDADYLGGAVMAVPTMIGKPESQLFYSGPQHLFDTHRATLERLGTSKHVGADVGTSALYETALLSGMYAMFAGYYHGAALIGTGGVSAREFAAYFVPFVQAMASAADGAAEFIDKGDYTAESQSLEFNRSALHHIVHVSEDQGISPEVPVLLREMMDRQIRAGHGADSATRMYESIARPQG</sequence>
<dbReference type="InterPro" id="IPR015815">
    <property type="entry name" value="HIBADH-related"/>
</dbReference>
<accession>A0A7H8N9R8</accession>
<protein>
    <submittedName>
        <fullName evidence="6">NAD(P)-dependent oxidoreductase</fullName>
    </submittedName>
</protein>
<dbReference type="SUPFAM" id="SSF51735">
    <property type="entry name" value="NAD(P)-binding Rossmann-fold domains"/>
    <property type="match status" value="1"/>
</dbReference>
<dbReference type="AlphaFoldDB" id="A0A7H8N9R8"/>
<gene>
    <name evidence="6" type="ORF">HUT08_18885</name>
</gene>
<feature type="signal peptide" evidence="3">
    <location>
        <begin position="1"/>
        <end position="24"/>
    </location>
</feature>
<dbReference type="GO" id="GO:0016491">
    <property type="term" value="F:oxidoreductase activity"/>
    <property type="evidence" value="ECO:0007669"/>
    <property type="project" value="UniProtKB-KW"/>
</dbReference>
<feature type="domain" description="NADPH-dependent reductive aminase-like C-terminal" evidence="5">
    <location>
        <begin position="166"/>
        <end position="291"/>
    </location>
</feature>
<dbReference type="PANTHER" id="PTHR43580">
    <property type="entry name" value="OXIDOREDUCTASE GLYR1-RELATED"/>
    <property type="match status" value="1"/>
</dbReference>
<keyword evidence="2" id="KW-0560">Oxidoreductase</keyword>
<proteinExistence type="inferred from homology"/>
<dbReference type="InterPro" id="IPR036291">
    <property type="entry name" value="NAD(P)-bd_dom_sf"/>
</dbReference>
<dbReference type="InterPro" id="IPR051265">
    <property type="entry name" value="HIBADH-related_NP60_sf"/>
</dbReference>
<keyword evidence="3" id="KW-0732">Signal</keyword>
<dbReference type="Gene3D" id="1.10.1040.10">
    <property type="entry name" value="N-(1-d-carboxylethyl)-l-norvaline Dehydrogenase, domain 2"/>
    <property type="match status" value="1"/>
</dbReference>
<organism evidence="6 7">
    <name type="scientific">Streptomyces buecherae</name>
    <dbReference type="NCBI Taxonomy" id="2763006"/>
    <lineage>
        <taxon>Bacteria</taxon>
        <taxon>Bacillati</taxon>
        <taxon>Actinomycetota</taxon>
        <taxon>Actinomycetes</taxon>
        <taxon>Kitasatosporales</taxon>
        <taxon>Streptomycetaceae</taxon>
        <taxon>Streptomyces</taxon>
    </lineage>
</organism>
<dbReference type="Pfam" id="PF03446">
    <property type="entry name" value="NAD_binding_2"/>
    <property type="match status" value="1"/>
</dbReference>
<dbReference type="InterPro" id="IPR006115">
    <property type="entry name" value="6PGDH_NADP-bd"/>
</dbReference>
<dbReference type="Pfam" id="PF21761">
    <property type="entry name" value="RedAm-like_C"/>
    <property type="match status" value="1"/>
</dbReference>
<dbReference type="Gene3D" id="3.40.50.720">
    <property type="entry name" value="NAD(P)-binding Rossmann-like Domain"/>
    <property type="match status" value="1"/>
</dbReference>
<reference evidence="6 7" key="1">
    <citation type="submission" date="2020-06" db="EMBL/GenBank/DDBJ databases">
        <title>Genome mining for natural products.</title>
        <authorList>
            <person name="Zhang B."/>
            <person name="Shi J."/>
            <person name="Ge H."/>
        </authorList>
    </citation>
    <scope>NUCLEOTIDE SEQUENCE [LARGE SCALE GENOMIC DNA]</scope>
    <source>
        <strain evidence="6 7">NA00687</strain>
    </source>
</reference>
<dbReference type="InterPro" id="IPR013328">
    <property type="entry name" value="6PGD_dom2"/>
</dbReference>
<feature type="domain" description="6-phosphogluconate dehydrogenase NADP-binding" evidence="4">
    <location>
        <begin position="11"/>
        <end position="159"/>
    </location>
</feature>
<dbReference type="GO" id="GO:0140673">
    <property type="term" value="P:transcription elongation-coupled chromatin remodeling"/>
    <property type="evidence" value="ECO:0007669"/>
    <property type="project" value="TreeGrafter"/>
</dbReference>
<name>A0A7H8N9R8_9ACTN</name>
<evidence type="ECO:0000259" key="4">
    <source>
        <dbReference type="Pfam" id="PF03446"/>
    </source>
</evidence>
<comment type="similarity">
    <text evidence="1">Belongs to the HIBADH-related family.</text>
</comment>
<evidence type="ECO:0000256" key="3">
    <source>
        <dbReference type="SAM" id="SignalP"/>
    </source>
</evidence>
<feature type="chain" id="PRO_5028840044" evidence="3">
    <location>
        <begin position="25"/>
        <end position="295"/>
    </location>
</feature>
<evidence type="ECO:0000313" key="6">
    <source>
        <dbReference type="EMBL" id="QKW51260.1"/>
    </source>
</evidence>
<evidence type="ECO:0000256" key="2">
    <source>
        <dbReference type="ARBA" id="ARBA00023002"/>
    </source>
</evidence>
<evidence type="ECO:0000313" key="7">
    <source>
        <dbReference type="Proteomes" id="UP000509303"/>
    </source>
</evidence>